<keyword evidence="2" id="KW-0889">Transcription antitermination</keyword>
<dbReference type="EMBL" id="AE017126">
    <property type="protein sequence ID" value="AAP99055.1"/>
    <property type="molecule type" value="Genomic_DNA"/>
</dbReference>
<dbReference type="InterPro" id="IPR006027">
    <property type="entry name" value="NusB_RsmB_TIM44"/>
</dbReference>
<organism evidence="7 8">
    <name type="scientific">Prochlorococcus marinus (strain SARG / CCMP1375 / SS120)</name>
    <dbReference type="NCBI Taxonomy" id="167539"/>
    <lineage>
        <taxon>Bacteria</taxon>
        <taxon>Bacillati</taxon>
        <taxon>Cyanobacteriota</taxon>
        <taxon>Cyanophyceae</taxon>
        <taxon>Synechococcales</taxon>
        <taxon>Prochlorococcaceae</taxon>
        <taxon>Prochlorococcus</taxon>
    </lineage>
</organism>
<reference evidence="7 8" key="1">
    <citation type="journal article" date="2003" name="Proc. Natl. Acad. Sci. U.S.A.">
        <title>Genome sequence of the cyanobacterium Prochlorococcus marinus SS120, a nearly minimal oxyphototrophic genome.</title>
        <authorList>
            <person name="Dufresne A."/>
            <person name="Salanoubat M."/>
            <person name="Partensky F."/>
            <person name="Artiguenave F."/>
            <person name="Axmann I.M."/>
            <person name="Barbe V."/>
            <person name="Duprat S."/>
            <person name="Galperin M.Y."/>
            <person name="Koonin E.V."/>
            <person name="Le Gall F."/>
            <person name="Makarova K.S."/>
            <person name="Ostrowski M."/>
            <person name="Oztas S."/>
            <person name="Robert C."/>
            <person name="Rogozin I.B."/>
            <person name="Scanlan D.J."/>
            <person name="Tandeau de Marsac N."/>
            <person name="Weissenbach J."/>
            <person name="Wincker P."/>
            <person name="Wolf Y.I."/>
            <person name="Hess W.R."/>
        </authorList>
    </citation>
    <scope>NUCLEOTIDE SEQUENCE [LARGE SCALE GENOMIC DNA]</scope>
    <source>
        <strain evidence="8">SARG / CCMP1375 / SS120</strain>
    </source>
</reference>
<evidence type="ECO:0000256" key="2">
    <source>
        <dbReference type="ARBA" id="ARBA00022814"/>
    </source>
</evidence>
<dbReference type="PATRIC" id="fig|167539.5.peg.9"/>
<evidence type="ECO:0000256" key="3">
    <source>
        <dbReference type="ARBA" id="ARBA00022884"/>
    </source>
</evidence>
<dbReference type="InterPro" id="IPR011605">
    <property type="entry name" value="NusB_fam"/>
</dbReference>
<dbReference type="HOGENOM" id="CLU_087843_0_0_3"/>
<dbReference type="KEGG" id="pma:Pro_0009"/>
<feature type="domain" description="NusB/RsmB/TIM44" evidence="6">
    <location>
        <begin position="81"/>
        <end position="203"/>
    </location>
</feature>
<dbReference type="eggNOG" id="COG0781">
    <property type="taxonomic scope" value="Bacteria"/>
</dbReference>
<dbReference type="NCBIfam" id="TIGR01951">
    <property type="entry name" value="nusB"/>
    <property type="match status" value="1"/>
</dbReference>
<dbReference type="Gene3D" id="1.10.940.10">
    <property type="entry name" value="NusB-like"/>
    <property type="match status" value="1"/>
</dbReference>
<dbReference type="InterPro" id="IPR035926">
    <property type="entry name" value="NusB-like_sf"/>
</dbReference>
<proteinExistence type="inferred from homology"/>
<dbReference type="PANTHER" id="PTHR11078">
    <property type="entry name" value="N UTILIZATION SUBSTANCE PROTEIN B-RELATED"/>
    <property type="match status" value="1"/>
</dbReference>
<keyword evidence="3" id="KW-0694">RNA-binding</keyword>
<evidence type="ECO:0000256" key="4">
    <source>
        <dbReference type="ARBA" id="ARBA00023015"/>
    </source>
</evidence>
<evidence type="ECO:0000256" key="5">
    <source>
        <dbReference type="ARBA" id="ARBA00023163"/>
    </source>
</evidence>
<dbReference type="AlphaFoldDB" id="Q7VEK3"/>
<dbReference type="EnsemblBacteria" id="AAP99055">
    <property type="protein sequence ID" value="AAP99055"/>
    <property type="gene ID" value="Pro_0009"/>
</dbReference>
<name>Q7VEK3_PROMA</name>
<dbReference type="Pfam" id="PF01029">
    <property type="entry name" value="NusB"/>
    <property type="match status" value="1"/>
</dbReference>
<dbReference type="PANTHER" id="PTHR11078:SF3">
    <property type="entry name" value="ANTITERMINATION NUSB DOMAIN-CONTAINING PROTEIN"/>
    <property type="match status" value="1"/>
</dbReference>
<dbReference type="SUPFAM" id="SSF48013">
    <property type="entry name" value="NusB-like"/>
    <property type="match status" value="1"/>
</dbReference>
<dbReference type="GO" id="GO:0031564">
    <property type="term" value="P:transcription antitermination"/>
    <property type="evidence" value="ECO:0007669"/>
    <property type="project" value="UniProtKB-KW"/>
</dbReference>
<protein>
    <submittedName>
        <fullName evidence="7">Transcription termination factor, NusB</fullName>
    </submittedName>
</protein>
<dbReference type="GO" id="GO:0005829">
    <property type="term" value="C:cytosol"/>
    <property type="evidence" value="ECO:0007669"/>
    <property type="project" value="TreeGrafter"/>
</dbReference>
<dbReference type="RefSeq" id="WP_011124164.1">
    <property type="nucleotide sequence ID" value="NC_005042.1"/>
</dbReference>
<keyword evidence="8" id="KW-1185">Reference proteome</keyword>
<evidence type="ECO:0000256" key="1">
    <source>
        <dbReference type="ARBA" id="ARBA00005952"/>
    </source>
</evidence>
<evidence type="ECO:0000313" key="8">
    <source>
        <dbReference type="Proteomes" id="UP000001420"/>
    </source>
</evidence>
<evidence type="ECO:0000259" key="6">
    <source>
        <dbReference type="Pfam" id="PF01029"/>
    </source>
</evidence>
<dbReference type="Proteomes" id="UP000001420">
    <property type="component" value="Chromosome"/>
</dbReference>
<gene>
    <name evidence="7" type="primary">nusB</name>
    <name evidence="7" type="ordered locus">Pro_0009</name>
</gene>
<keyword evidence="5" id="KW-0804">Transcription</keyword>
<dbReference type="GO" id="GO:0003723">
    <property type="term" value="F:RNA binding"/>
    <property type="evidence" value="ECO:0007669"/>
    <property type="project" value="UniProtKB-KW"/>
</dbReference>
<dbReference type="OrthoDB" id="3528057at2"/>
<dbReference type="GO" id="GO:0006353">
    <property type="term" value="P:DNA-templated transcription termination"/>
    <property type="evidence" value="ECO:0007669"/>
    <property type="project" value="InterPro"/>
</dbReference>
<dbReference type="STRING" id="167539.Pro_0009"/>
<sequence length="211" mass="24371">MESRSLAREVALLVLGQLSEDHIQNYTSLSLDDLIGLSLNTLLSYWREQLDDCAAQIDLAQEELLNTELPESDKSYIPRTRQYLLNTLKKSEHIINVLSDTFELSRLLTLSDQEQIRNEAMKRVDLVINKYQIINDALDNVMEGWRLKRLPRIDQDILRLAYIDLYNLKTPIAVSCNEAVNLANRYSDQQGRKMINGILRRLQSTPSHNTI</sequence>
<evidence type="ECO:0000313" key="7">
    <source>
        <dbReference type="EMBL" id="AAP99055.1"/>
    </source>
</evidence>
<accession>Q7VEK3</accession>
<comment type="similarity">
    <text evidence="1">Belongs to the NusB family.</text>
</comment>
<keyword evidence="4" id="KW-0805">Transcription regulation</keyword>